<evidence type="ECO:0000256" key="7">
    <source>
        <dbReference type="SAM" id="MobiDB-lite"/>
    </source>
</evidence>
<sequence length="564" mass="63820">MTQIHISASIKRASQLNNYHTNRFNDSFLQREGECERKNLRIQKIPSEKMEEIRNLQIREKVLLIELESIRQQLQVYNESLHPTDSSDQSEHIVYKTEPTPELTATGKGISNPFMADILPKNVLGNDHQNPLQGKRSKLVNPAPKPNGKAVSSPNANGIGKDKTNPFKPVALVKSKMTLLGQKQEKKDFRLDYVKAVKTHTGYYAVFSNKRPGVYTEWSIAAKVCHEDKCSCKKYSTKEMAEEALLAFQLDSQDPTVTLQPVKKAKKRPNNPAEHIASSSKAKPESEGFAISFEDFRMIWTKSRISTLEDGSSEKFYTDDKASKSLFTFVEAAEPYLVHTAFRAGLTRMIYPSRNLQELAKFPKEFVKAIKDYRKKFAKANDAPIFLKVHSSLPDWSSQHRFEAVHFVQVGLSNGNKKLPEGMKSIDEPFPSLDAISRVRVQGLKSIVDKLHHVHSESTIRINHLQDNLLVHNKGPKQISESDFTLWKDFEHSLINGEQLTLGDHSKKQWCKTIRTTYPEHYCFVCPTHEGGEDPPDSGDSLEDAPLIDAYDACTDVNTPQATL</sequence>
<reference evidence="9" key="1">
    <citation type="submission" date="2023-06" db="EMBL/GenBank/DDBJ databases">
        <title>Identification of viral pathogens in a Physostegia virginiana plant by high-throughput sequencing.</title>
        <authorList>
            <person name="Dong J."/>
            <person name="Fu S."/>
            <person name="Chen Y."/>
            <person name="Cao M."/>
            <person name="Zhou X."/>
            <person name="Wu J."/>
        </authorList>
    </citation>
    <scope>NUCLEOTIDE SEQUENCE</scope>
</reference>
<keyword evidence="5" id="KW-1035">Host cytoplasm</keyword>
<evidence type="ECO:0000259" key="8">
    <source>
        <dbReference type="Pfam" id="PF01693"/>
    </source>
</evidence>
<evidence type="ECO:0000313" key="9">
    <source>
        <dbReference type="EMBL" id="WNH14480.1"/>
    </source>
</evidence>
<protein>
    <recommendedName>
        <fullName evidence="3">Transactivator/viroplasmin protein</fullName>
    </recommendedName>
    <alternativeName>
        <fullName evidence="6">Inclusion body matrix protein</fullName>
    </alternativeName>
</protein>
<evidence type="ECO:0000256" key="3">
    <source>
        <dbReference type="ARBA" id="ARBA00017800"/>
    </source>
</evidence>
<dbReference type="Pfam" id="PF01693">
    <property type="entry name" value="Cauli_VI"/>
    <property type="match status" value="1"/>
</dbReference>
<comment type="subcellular location">
    <subcellularLocation>
        <location evidence="1">Host cytoplasm</location>
    </subcellularLocation>
</comment>
<feature type="domain" description="Ribonuclease H1 N-terminal" evidence="8">
    <location>
        <begin position="203"/>
        <end position="243"/>
    </location>
</feature>
<dbReference type="EMBL" id="OR208179">
    <property type="protein sequence ID" value="WNH14480.1"/>
    <property type="molecule type" value="Genomic_DNA"/>
</dbReference>
<organism evidence="9">
    <name type="scientific">Physostegia virginiana caulimovirus 2</name>
    <dbReference type="NCBI Taxonomy" id="3075964"/>
    <lineage>
        <taxon>Viruses</taxon>
        <taxon>Riboviria</taxon>
        <taxon>Pararnavirae</taxon>
        <taxon>Artverviricota</taxon>
        <taxon>Revtraviricetes</taxon>
        <taxon>Ortervirales</taxon>
        <taxon>Caulimoviridae</taxon>
        <taxon>Caulimovirus</taxon>
    </lineage>
</organism>
<dbReference type="GO" id="GO:0030430">
    <property type="term" value="C:host cell cytoplasm"/>
    <property type="evidence" value="ECO:0007669"/>
    <property type="project" value="UniProtKB-SubCell"/>
</dbReference>
<comment type="similarity">
    <text evidence="2">Belongs to the caulimoviridae viroplasmin family.</text>
</comment>
<name>A0AA95Z420_9VIRU</name>
<gene>
    <name evidence="9" type="primary">orf6</name>
</gene>
<feature type="region of interest" description="Disordered" evidence="7">
    <location>
        <begin position="126"/>
        <end position="163"/>
    </location>
</feature>
<keyword evidence="4" id="KW-0810">Translation regulation</keyword>
<proteinExistence type="inferred from homology"/>
<evidence type="ECO:0000256" key="1">
    <source>
        <dbReference type="ARBA" id="ARBA00004192"/>
    </source>
</evidence>
<evidence type="ECO:0000256" key="4">
    <source>
        <dbReference type="ARBA" id="ARBA00022845"/>
    </source>
</evidence>
<dbReference type="SUPFAM" id="SSF55658">
    <property type="entry name" value="L9 N-domain-like"/>
    <property type="match status" value="1"/>
</dbReference>
<dbReference type="InterPro" id="IPR009027">
    <property type="entry name" value="Ribosomal_bL9/RNase_H1_N"/>
</dbReference>
<dbReference type="InterPro" id="IPR011320">
    <property type="entry name" value="RNase_H1_N"/>
</dbReference>
<accession>A0AA95Z420</accession>
<evidence type="ECO:0000256" key="2">
    <source>
        <dbReference type="ARBA" id="ARBA00008884"/>
    </source>
</evidence>
<evidence type="ECO:0000256" key="6">
    <source>
        <dbReference type="ARBA" id="ARBA00030758"/>
    </source>
</evidence>
<evidence type="ECO:0000256" key="5">
    <source>
        <dbReference type="ARBA" id="ARBA00023200"/>
    </source>
</evidence>